<evidence type="ECO:0000256" key="2">
    <source>
        <dbReference type="ARBA" id="ARBA00022679"/>
    </source>
</evidence>
<feature type="transmembrane region" description="Helical" evidence="5">
    <location>
        <begin position="52"/>
        <end position="70"/>
    </location>
</feature>
<dbReference type="InterPro" id="IPR030374">
    <property type="entry name" value="PABS"/>
</dbReference>
<keyword evidence="5" id="KW-1133">Transmembrane helix</keyword>
<evidence type="ECO:0000256" key="3">
    <source>
        <dbReference type="ARBA" id="ARBA00023115"/>
    </source>
</evidence>
<protein>
    <recommendedName>
        <fullName evidence="6">PABS domain-containing protein</fullName>
    </recommendedName>
</protein>
<keyword evidence="5" id="KW-0812">Transmembrane</keyword>
<reference evidence="7 8" key="1">
    <citation type="journal article" date="2015" name="Nature">
        <title>rRNA introns, odd ribosomes, and small enigmatic genomes across a large radiation of phyla.</title>
        <authorList>
            <person name="Brown C.T."/>
            <person name="Hug L.A."/>
            <person name="Thomas B.C."/>
            <person name="Sharon I."/>
            <person name="Castelle C.J."/>
            <person name="Singh A."/>
            <person name="Wilkins M.J."/>
            <person name="Williams K.H."/>
            <person name="Banfield J.F."/>
        </authorList>
    </citation>
    <scope>NUCLEOTIDE SEQUENCE [LARGE SCALE GENOMIC DNA]</scope>
</reference>
<dbReference type="GO" id="GO:0006596">
    <property type="term" value="P:polyamine biosynthetic process"/>
    <property type="evidence" value="ECO:0007669"/>
    <property type="project" value="UniProtKB-UniRule"/>
</dbReference>
<comment type="similarity">
    <text evidence="1">Belongs to the spermidine/spermine synthase family.</text>
</comment>
<evidence type="ECO:0000256" key="5">
    <source>
        <dbReference type="SAM" id="Phobius"/>
    </source>
</evidence>
<gene>
    <name evidence="7" type="ORF">UX47_C0003G0021</name>
</gene>
<dbReference type="SUPFAM" id="SSF53335">
    <property type="entry name" value="S-adenosyl-L-methionine-dependent methyltransferases"/>
    <property type="match status" value="1"/>
</dbReference>
<feature type="transmembrane region" description="Helical" evidence="5">
    <location>
        <begin position="158"/>
        <end position="177"/>
    </location>
</feature>
<keyword evidence="5" id="KW-0472">Membrane</keyword>
<feature type="transmembrane region" description="Helical" evidence="5">
    <location>
        <begin position="130"/>
        <end position="152"/>
    </location>
</feature>
<dbReference type="PANTHER" id="PTHR43317">
    <property type="entry name" value="THERMOSPERMINE SYNTHASE ACAULIS5"/>
    <property type="match status" value="1"/>
</dbReference>
<keyword evidence="3 4" id="KW-0620">Polyamine biosynthesis</keyword>
<proteinExistence type="inferred from homology"/>
<sequence length="466" mass="52350">MIIELVASRVVSPYLGNSLIVWTSLIGVILGCLSIGYYFGGKMADRFPDFESLGGVILWGAFSLAMTAFFKEPVLQLIQFSLGNELRAISFISIMVLFGPASIFLGMITPYAAKLQLSNTLTTGKTVGNLYALSTFGSISGTFLAGFYLIPLFGNSDLLYALSLSLVLISVIAQLRWSTIHKLVIGLLALLYFLNQIVGVFRLKALADLDSWYNRIIVQQATDSKLNKLVVMSVDNSGIQSAIQSDQPNELYFGYTKAYRVSDVINGKLNKTLLIGGGGYSYPRDYLFNHPNGHMDVVEIDPAMTMLARRYFFLVDDPRLNIFHQDARLFLQRSEKRYEAIFLDAFNSLSPPFHLTTKEFMSEINRHLIAEGFLMINLVSAITGDKSQFMRAERSTLLSVFSFVEVYAIEDRPEEDVQNLLVVAYKSKPDILLPLHKRITDFGVQTRILTDDWSPVEYLTRNLYVK</sequence>
<evidence type="ECO:0000259" key="6">
    <source>
        <dbReference type="PROSITE" id="PS51006"/>
    </source>
</evidence>
<feature type="transmembrane region" description="Helical" evidence="5">
    <location>
        <begin position="184"/>
        <end position="203"/>
    </location>
</feature>
<accession>A0A0G1RU34</accession>
<feature type="domain" description="PABS" evidence="6">
    <location>
        <begin position="273"/>
        <end position="428"/>
    </location>
</feature>
<dbReference type="Pfam" id="PF01564">
    <property type="entry name" value="Spermine_synth"/>
    <property type="match status" value="1"/>
</dbReference>
<dbReference type="Proteomes" id="UP000034794">
    <property type="component" value="Unassembled WGS sequence"/>
</dbReference>
<keyword evidence="2 4" id="KW-0808">Transferase</keyword>
<feature type="active site" description="Proton acceptor" evidence="4">
    <location>
        <position position="344"/>
    </location>
</feature>
<dbReference type="NCBIfam" id="NF037959">
    <property type="entry name" value="MFS_SpdSyn"/>
    <property type="match status" value="1"/>
</dbReference>
<evidence type="ECO:0000256" key="4">
    <source>
        <dbReference type="PROSITE-ProRule" id="PRU00354"/>
    </source>
</evidence>
<comment type="caution">
    <text evidence="7">The sequence shown here is derived from an EMBL/GenBank/DDBJ whole genome shotgun (WGS) entry which is preliminary data.</text>
</comment>
<evidence type="ECO:0000313" key="7">
    <source>
        <dbReference type="EMBL" id="KKU33498.1"/>
    </source>
</evidence>
<dbReference type="EMBL" id="LCMI01000003">
    <property type="protein sequence ID" value="KKU33498.1"/>
    <property type="molecule type" value="Genomic_DNA"/>
</dbReference>
<dbReference type="PANTHER" id="PTHR43317:SF1">
    <property type="entry name" value="THERMOSPERMINE SYNTHASE ACAULIS5"/>
    <property type="match status" value="1"/>
</dbReference>
<dbReference type="AlphaFoldDB" id="A0A0G1RU34"/>
<name>A0A0G1RU34_9BACT</name>
<dbReference type="GO" id="GO:0010487">
    <property type="term" value="F:thermospermine synthase activity"/>
    <property type="evidence" value="ECO:0007669"/>
    <property type="project" value="TreeGrafter"/>
</dbReference>
<feature type="transmembrane region" description="Helical" evidence="5">
    <location>
        <begin position="90"/>
        <end position="109"/>
    </location>
</feature>
<evidence type="ECO:0000313" key="8">
    <source>
        <dbReference type="Proteomes" id="UP000034794"/>
    </source>
</evidence>
<organism evidence="7 8">
    <name type="scientific">Candidatus Collierbacteria bacterium GW2011_GWA2_46_26</name>
    <dbReference type="NCBI Taxonomy" id="1618381"/>
    <lineage>
        <taxon>Bacteria</taxon>
        <taxon>Candidatus Collieribacteriota</taxon>
    </lineage>
</organism>
<evidence type="ECO:0000256" key="1">
    <source>
        <dbReference type="ARBA" id="ARBA00007867"/>
    </source>
</evidence>
<dbReference type="Gene3D" id="3.40.50.150">
    <property type="entry name" value="Vaccinia Virus protein VP39"/>
    <property type="match status" value="1"/>
</dbReference>
<dbReference type="PROSITE" id="PS51006">
    <property type="entry name" value="PABS_2"/>
    <property type="match status" value="1"/>
</dbReference>
<dbReference type="CDD" id="cd02440">
    <property type="entry name" value="AdoMet_MTases"/>
    <property type="match status" value="1"/>
</dbReference>
<dbReference type="InterPro" id="IPR029063">
    <property type="entry name" value="SAM-dependent_MTases_sf"/>
</dbReference>
<feature type="transmembrane region" description="Helical" evidence="5">
    <location>
        <begin position="20"/>
        <end position="40"/>
    </location>
</feature>